<sequence length="85" mass="9872">MTTSANDLRYGRRGGRWVPSDRARETRRPDLFEWRPCPVFSCAGQVLWPRAKQTEPYTVGPCDGEFQHTTELTPLEPHFPPKETR</sequence>
<evidence type="ECO:0000256" key="1">
    <source>
        <dbReference type="SAM" id="MobiDB-lite"/>
    </source>
</evidence>
<name>A0A6J5LV30_9CAUD</name>
<accession>A0A6J5LV30</accession>
<feature type="region of interest" description="Disordered" evidence="1">
    <location>
        <begin position="1"/>
        <end position="22"/>
    </location>
</feature>
<proteinExistence type="predicted"/>
<gene>
    <name evidence="2" type="ORF">UFOVP314_15</name>
</gene>
<evidence type="ECO:0000313" key="2">
    <source>
        <dbReference type="EMBL" id="CAB4136876.1"/>
    </source>
</evidence>
<feature type="region of interest" description="Disordered" evidence="1">
    <location>
        <begin position="58"/>
        <end position="85"/>
    </location>
</feature>
<protein>
    <submittedName>
        <fullName evidence="2">Uncharacterized protein</fullName>
    </submittedName>
</protein>
<reference evidence="2" key="1">
    <citation type="submission" date="2020-04" db="EMBL/GenBank/DDBJ databases">
        <authorList>
            <person name="Chiriac C."/>
            <person name="Salcher M."/>
            <person name="Ghai R."/>
            <person name="Kavagutti S V."/>
        </authorList>
    </citation>
    <scope>NUCLEOTIDE SEQUENCE</scope>
</reference>
<dbReference type="EMBL" id="LR796326">
    <property type="protein sequence ID" value="CAB4136876.1"/>
    <property type="molecule type" value="Genomic_DNA"/>
</dbReference>
<organism evidence="2">
    <name type="scientific">uncultured Caudovirales phage</name>
    <dbReference type="NCBI Taxonomy" id="2100421"/>
    <lineage>
        <taxon>Viruses</taxon>
        <taxon>Duplodnaviria</taxon>
        <taxon>Heunggongvirae</taxon>
        <taxon>Uroviricota</taxon>
        <taxon>Caudoviricetes</taxon>
        <taxon>Peduoviridae</taxon>
        <taxon>Maltschvirus</taxon>
        <taxon>Maltschvirus maltsch</taxon>
    </lineage>
</organism>